<sequence>MAREHRGRPRGNLLPRATEPEPPKQCTRFVMDIDHYNRTGEVIPLTQPEVYEQPEKERDNFFEIPASTKEEAERRKEMLSSKKPPKEQLEQDIKAMNKVQIAKKYEVSRSAVVNWLRSYGLYQPEPQKTSEEHPEPICDRECQVVVEINELPPEGQEEEFPTATPAEIVLSMLEKLQAKRESPIDDLEERLQGVDLLDEAWTVAKDSLVMIRAIYIQKAEMDFEERFRELMKSITGGEEVC</sequence>
<keyword evidence="3" id="KW-1185">Reference proteome</keyword>
<feature type="compositionally biased region" description="Basic and acidic residues" evidence="1">
    <location>
        <begin position="68"/>
        <end position="88"/>
    </location>
</feature>
<reference evidence="2 3" key="1">
    <citation type="journal article" date="2006" name="J. Bacteriol.">
        <title>Complete genome sequence of the dehalorespiring bacterium Desulfitobacterium hafniense Y51 and comparison with Dehalococcoides ethenogenes 195.</title>
        <authorList>
            <person name="Nonaka H."/>
            <person name="Keresztes G."/>
            <person name="Shinoda Y."/>
            <person name="Ikenaga Y."/>
            <person name="Abe M."/>
            <person name="Naito K."/>
            <person name="Inatomi K."/>
            <person name="Furukawa K."/>
            <person name="Inui M."/>
            <person name="Yukawa H."/>
        </authorList>
    </citation>
    <scope>NUCLEOTIDE SEQUENCE [LARGE SCALE GENOMIC DNA]</scope>
    <source>
        <strain evidence="2 3">Y51</strain>
    </source>
</reference>
<dbReference type="HOGENOM" id="CLU_1150406_0_0_9"/>
<evidence type="ECO:0000256" key="1">
    <source>
        <dbReference type="SAM" id="MobiDB-lite"/>
    </source>
</evidence>
<dbReference type="AlphaFoldDB" id="Q24VF5"/>
<proteinExistence type="predicted"/>
<evidence type="ECO:0000313" key="3">
    <source>
        <dbReference type="Proteomes" id="UP000001946"/>
    </source>
</evidence>
<feature type="region of interest" description="Disordered" evidence="1">
    <location>
        <begin position="45"/>
        <end position="88"/>
    </location>
</feature>
<name>Q24VF5_DESHY</name>
<dbReference type="EMBL" id="AP008230">
    <property type="protein sequence ID" value="BAE83987.1"/>
    <property type="molecule type" value="Genomic_DNA"/>
</dbReference>
<dbReference type="Proteomes" id="UP000001946">
    <property type="component" value="Chromosome"/>
</dbReference>
<accession>Q24VF5</accession>
<dbReference type="KEGG" id="dsy:DSY2198"/>
<gene>
    <name evidence="2" type="ordered locus">DSY2198</name>
</gene>
<evidence type="ECO:0000313" key="2">
    <source>
        <dbReference type="EMBL" id="BAE83987.1"/>
    </source>
</evidence>
<feature type="region of interest" description="Disordered" evidence="1">
    <location>
        <begin position="1"/>
        <end position="24"/>
    </location>
</feature>
<organism evidence="2 3">
    <name type="scientific">Desulfitobacterium hafniense (strain Y51)</name>
    <dbReference type="NCBI Taxonomy" id="138119"/>
    <lineage>
        <taxon>Bacteria</taxon>
        <taxon>Bacillati</taxon>
        <taxon>Bacillota</taxon>
        <taxon>Clostridia</taxon>
        <taxon>Eubacteriales</taxon>
        <taxon>Desulfitobacteriaceae</taxon>
        <taxon>Desulfitobacterium</taxon>
    </lineage>
</organism>
<protein>
    <submittedName>
        <fullName evidence="2">Uncharacterized protein</fullName>
    </submittedName>
</protein>
<dbReference type="STRING" id="138119.DSY2198"/>